<dbReference type="CDD" id="cd07814">
    <property type="entry name" value="SRPBCC_CalC_Aha1-like"/>
    <property type="match status" value="1"/>
</dbReference>
<dbReference type="EMBL" id="CP032382">
    <property type="protein sequence ID" value="AYB34715.1"/>
    <property type="molecule type" value="Genomic_DNA"/>
</dbReference>
<sequence length="146" mass="16606">MKDQSYTATIAIAHSPKDVFDHLKAVSKWWSGEDFEGKSASPGDEFTIRHGDVHYSKQKVVEVIPDRKIVWLVTDSRLTWLEKDQGEWTNTKMVFEITPKGDLTELNFTHECLVPEKECYSRCTQGWETVIKIAFAKAMATAGRPG</sequence>
<keyword evidence="4" id="KW-1185">Reference proteome</keyword>
<gene>
    <name evidence="3" type="ORF">D4L85_30860</name>
</gene>
<reference evidence="4" key="1">
    <citation type="submission" date="2018-09" db="EMBL/GenBank/DDBJ databases">
        <title>Chryseolinea sp. KIS68-18 isolated from soil.</title>
        <authorList>
            <person name="Weon H.-Y."/>
            <person name="Kwon S.-W."/>
            <person name="Lee S.A."/>
        </authorList>
    </citation>
    <scope>NUCLEOTIDE SEQUENCE [LARGE SCALE GENOMIC DNA]</scope>
    <source>
        <strain evidence="4">KIS68-18</strain>
    </source>
</reference>
<dbReference type="Proteomes" id="UP000266183">
    <property type="component" value="Chromosome"/>
</dbReference>
<dbReference type="SUPFAM" id="SSF55961">
    <property type="entry name" value="Bet v1-like"/>
    <property type="match status" value="1"/>
</dbReference>
<proteinExistence type="inferred from homology"/>
<feature type="domain" description="Activator of Hsp90 ATPase homologue 1/2-like C-terminal" evidence="2">
    <location>
        <begin position="24"/>
        <end position="131"/>
    </location>
</feature>
<evidence type="ECO:0000256" key="1">
    <source>
        <dbReference type="ARBA" id="ARBA00006817"/>
    </source>
</evidence>
<dbReference type="InterPro" id="IPR023393">
    <property type="entry name" value="START-like_dom_sf"/>
</dbReference>
<dbReference type="OrthoDB" id="287565at2"/>
<name>A0A385SXG8_9BACT</name>
<evidence type="ECO:0000313" key="4">
    <source>
        <dbReference type="Proteomes" id="UP000266183"/>
    </source>
</evidence>
<dbReference type="AlphaFoldDB" id="A0A385SXG8"/>
<dbReference type="KEGG" id="chk:D4L85_30860"/>
<organism evidence="3 4">
    <name type="scientific">Chryseolinea soli</name>
    <dbReference type="NCBI Taxonomy" id="2321403"/>
    <lineage>
        <taxon>Bacteria</taxon>
        <taxon>Pseudomonadati</taxon>
        <taxon>Bacteroidota</taxon>
        <taxon>Cytophagia</taxon>
        <taxon>Cytophagales</taxon>
        <taxon>Fulvivirgaceae</taxon>
        <taxon>Chryseolinea</taxon>
    </lineage>
</organism>
<comment type="similarity">
    <text evidence="1">Belongs to the AHA1 family.</text>
</comment>
<dbReference type="RefSeq" id="WP_119757973.1">
    <property type="nucleotide sequence ID" value="NZ_CP032382.1"/>
</dbReference>
<protein>
    <submittedName>
        <fullName evidence="3">SRPBCC domain-containing protein</fullName>
    </submittedName>
</protein>
<evidence type="ECO:0000259" key="2">
    <source>
        <dbReference type="Pfam" id="PF08327"/>
    </source>
</evidence>
<dbReference type="Gene3D" id="3.30.530.20">
    <property type="match status" value="1"/>
</dbReference>
<dbReference type="InterPro" id="IPR013538">
    <property type="entry name" value="ASHA1/2-like_C"/>
</dbReference>
<dbReference type="Pfam" id="PF08327">
    <property type="entry name" value="AHSA1"/>
    <property type="match status" value="1"/>
</dbReference>
<accession>A0A385SXG8</accession>
<evidence type="ECO:0000313" key="3">
    <source>
        <dbReference type="EMBL" id="AYB34715.1"/>
    </source>
</evidence>